<feature type="coiled-coil region" evidence="4">
    <location>
        <begin position="14"/>
        <end position="48"/>
    </location>
</feature>
<evidence type="ECO:0000256" key="3">
    <source>
        <dbReference type="ARBA" id="ARBA00023242"/>
    </source>
</evidence>
<feature type="region of interest" description="Disordered" evidence="5">
    <location>
        <begin position="97"/>
        <end position="118"/>
    </location>
</feature>
<feature type="compositionally biased region" description="Basic and acidic residues" evidence="5">
    <location>
        <begin position="339"/>
        <end position="360"/>
    </location>
</feature>
<evidence type="ECO:0000256" key="5">
    <source>
        <dbReference type="SAM" id="MobiDB-lite"/>
    </source>
</evidence>
<evidence type="ECO:0000259" key="6">
    <source>
        <dbReference type="Pfam" id="PF08573"/>
    </source>
</evidence>
<dbReference type="InterPro" id="IPR033316">
    <property type="entry name" value="RBBP8-like"/>
</dbReference>
<comment type="caution">
    <text evidence="7">The sequence shown here is derived from an EMBL/GenBank/DDBJ whole genome shotgun (WGS) entry which is preliminary data.</text>
</comment>
<keyword evidence="3" id="KW-0539">Nucleus</keyword>
<keyword evidence="4" id="KW-0175">Coiled coil</keyword>
<feature type="compositionally biased region" description="Polar residues" evidence="5">
    <location>
        <begin position="297"/>
        <end position="311"/>
    </location>
</feature>
<dbReference type="OrthoDB" id="5801062at2759"/>
<evidence type="ECO:0000313" key="7">
    <source>
        <dbReference type="EMBL" id="KAG2179344.1"/>
    </source>
</evidence>
<feature type="domain" description="DNA endonuclease activator Ctp1 C-terminal" evidence="6">
    <location>
        <begin position="343"/>
        <end position="378"/>
    </location>
</feature>
<evidence type="ECO:0000256" key="2">
    <source>
        <dbReference type="ARBA" id="ARBA00022763"/>
    </source>
</evidence>
<dbReference type="GO" id="GO:0003684">
    <property type="term" value="F:damaged DNA binding"/>
    <property type="evidence" value="ECO:0007669"/>
    <property type="project" value="TreeGrafter"/>
</dbReference>
<accession>A0A8H7PTQ5</accession>
<protein>
    <recommendedName>
        <fullName evidence="6">DNA endonuclease activator Ctp1 C-terminal domain-containing protein</fullName>
    </recommendedName>
</protein>
<organism evidence="7 8">
    <name type="scientific">Umbelopsis vinacea</name>
    <dbReference type="NCBI Taxonomy" id="44442"/>
    <lineage>
        <taxon>Eukaryota</taxon>
        <taxon>Fungi</taxon>
        <taxon>Fungi incertae sedis</taxon>
        <taxon>Mucoromycota</taxon>
        <taxon>Mucoromycotina</taxon>
        <taxon>Umbelopsidomycetes</taxon>
        <taxon>Umbelopsidales</taxon>
        <taxon>Umbelopsidaceae</taxon>
        <taxon>Umbelopsis</taxon>
    </lineage>
</organism>
<feature type="region of interest" description="Disordered" evidence="5">
    <location>
        <begin position="333"/>
        <end position="371"/>
    </location>
</feature>
<feature type="region of interest" description="Disordered" evidence="5">
    <location>
        <begin position="218"/>
        <end position="311"/>
    </location>
</feature>
<comment type="subcellular location">
    <subcellularLocation>
        <location evidence="1">Nucleus</location>
    </subcellularLocation>
</comment>
<gene>
    <name evidence="7" type="ORF">INT44_006189</name>
</gene>
<dbReference type="EMBL" id="JAEPRA010000010">
    <property type="protein sequence ID" value="KAG2179344.1"/>
    <property type="molecule type" value="Genomic_DNA"/>
</dbReference>
<sequence>MTSDKTIQDLQIALKRERTEKRIYKTLIEQYKNDLEHRDRIIERLRAALSTRQLRPQTTPPPAYDEAPLDNSATYDKAYEEELSSRTSIDLNLEDDVVSSHQEEHQSSQDHTHARPSSPEYERLALPDVTTDVLSSVLFTTPQSKTNHNIELQKPVKAPRRPRATQGCGATYTYTEHPSPSLRAYDTETLGDVENMDLFQAQSMVCALNQQKLRPFEASQAASDENLQDTSEEYQEVDDNSYDEQDDGSQNECATTLSASSERSALLNSSSLNNDQTSPIHNRTATYMAGDGRVDENSNPSNRTHQDVSPQQEFAYVDVVRNRYERTKMHGTLPDVEEPDKVQHAADRIKKNSRHREVYKRPLTPPGYWDVEFPSSQEIKRLKQDGSKANTRKDI</sequence>
<feature type="compositionally biased region" description="Low complexity" evidence="5">
    <location>
        <begin position="254"/>
        <end position="278"/>
    </location>
</feature>
<keyword evidence="2" id="KW-0227">DNA damage</keyword>
<feature type="compositionally biased region" description="Basic and acidic residues" evidence="5">
    <location>
        <begin position="101"/>
        <end position="113"/>
    </location>
</feature>
<evidence type="ECO:0000256" key="1">
    <source>
        <dbReference type="ARBA" id="ARBA00004123"/>
    </source>
</evidence>
<dbReference type="InterPro" id="IPR013882">
    <property type="entry name" value="Ctp1_C"/>
</dbReference>
<name>A0A8H7PTQ5_9FUNG</name>
<dbReference type="AlphaFoldDB" id="A0A8H7PTQ5"/>
<dbReference type="GO" id="GO:0005634">
    <property type="term" value="C:nucleus"/>
    <property type="evidence" value="ECO:0007669"/>
    <property type="project" value="UniProtKB-SubCell"/>
</dbReference>
<feature type="compositionally biased region" description="Acidic residues" evidence="5">
    <location>
        <begin position="226"/>
        <end position="249"/>
    </location>
</feature>
<evidence type="ECO:0000256" key="4">
    <source>
        <dbReference type="SAM" id="Coils"/>
    </source>
</evidence>
<dbReference type="GO" id="GO:0010792">
    <property type="term" value="P:DNA double-strand break processing involved in repair via single-strand annealing"/>
    <property type="evidence" value="ECO:0007669"/>
    <property type="project" value="TreeGrafter"/>
</dbReference>
<reference evidence="7" key="1">
    <citation type="submission" date="2020-12" db="EMBL/GenBank/DDBJ databases">
        <title>Metabolic potential, ecology and presence of endohyphal bacteria is reflected in genomic diversity of Mucoromycotina.</title>
        <authorList>
            <person name="Muszewska A."/>
            <person name="Okrasinska A."/>
            <person name="Steczkiewicz K."/>
            <person name="Drgas O."/>
            <person name="Orlowska M."/>
            <person name="Perlinska-Lenart U."/>
            <person name="Aleksandrzak-Piekarczyk T."/>
            <person name="Szatraj K."/>
            <person name="Zielenkiewicz U."/>
            <person name="Pilsyk S."/>
            <person name="Malc E."/>
            <person name="Mieczkowski P."/>
            <person name="Kruszewska J.S."/>
            <person name="Biernat P."/>
            <person name="Pawlowska J."/>
        </authorList>
    </citation>
    <scope>NUCLEOTIDE SEQUENCE</scope>
    <source>
        <strain evidence="7">WA0000051536</strain>
    </source>
</reference>
<keyword evidence="8" id="KW-1185">Reference proteome</keyword>
<dbReference type="PANTHER" id="PTHR15107:SF0">
    <property type="entry name" value="DNA ENDONUCLEASE ACTIVATOR CTP1 C-TERMINAL DOMAIN-CONTAINING PROTEIN"/>
    <property type="match status" value="1"/>
</dbReference>
<proteinExistence type="predicted"/>
<dbReference type="PANTHER" id="PTHR15107">
    <property type="entry name" value="RETINOBLASTOMA BINDING PROTEIN 8"/>
    <property type="match status" value="1"/>
</dbReference>
<dbReference type="Pfam" id="PF08573">
    <property type="entry name" value="SAE2"/>
    <property type="match status" value="1"/>
</dbReference>
<evidence type="ECO:0000313" key="8">
    <source>
        <dbReference type="Proteomes" id="UP000612746"/>
    </source>
</evidence>
<dbReference type="Proteomes" id="UP000612746">
    <property type="component" value="Unassembled WGS sequence"/>
</dbReference>